<name>A0A2Z4PQZ7_9GAMM</name>
<dbReference type="PANTHER" id="PTHR43265:SF1">
    <property type="entry name" value="ESTERASE ESTD"/>
    <property type="match status" value="1"/>
</dbReference>
<dbReference type="Pfam" id="PF12146">
    <property type="entry name" value="Hydrolase_4"/>
    <property type="match status" value="1"/>
</dbReference>
<feature type="domain" description="Serine aminopeptidase S33" evidence="1">
    <location>
        <begin position="42"/>
        <end position="279"/>
    </location>
</feature>
<evidence type="ECO:0000259" key="1">
    <source>
        <dbReference type="Pfam" id="PF12146"/>
    </source>
</evidence>
<gene>
    <name evidence="2" type="ORF">A8139_07545</name>
</gene>
<dbReference type="Gene3D" id="3.40.50.1820">
    <property type="entry name" value="alpha/beta hydrolase"/>
    <property type="match status" value="1"/>
</dbReference>
<protein>
    <recommendedName>
        <fullName evidence="1">Serine aminopeptidase S33 domain-containing protein</fullName>
    </recommendedName>
</protein>
<dbReference type="InterPro" id="IPR029058">
    <property type="entry name" value="AB_hydrolase_fold"/>
</dbReference>
<dbReference type="SUPFAM" id="SSF53474">
    <property type="entry name" value="alpha/beta-Hydrolases"/>
    <property type="match status" value="1"/>
</dbReference>
<proteinExistence type="predicted"/>
<evidence type="ECO:0000313" key="3">
    <source>
        <dbReference type="Proteomes" id="UP000249898"/>
    </source>
</evidence>
<evidence type="ECO:0000313" key="2">
    <source>
        <dbReference type="EMBL" id="AWX99864.1"/>
    </source>
</evidence>
<accession>A0A2Z4PQZ7</accession>
<dbReference type="OrthoDB" id="9765647at2"/>
<dbReference type="PANTHER" id="PTHR43265">
    <property type="entry name" value="ESTERASE ESTD"/>
    <property type="match status" value="1"/>
</dbReference>
<dbReference type="GO" id="GO:0052689">
    <property type="term" value="F:carboxylic ester hydrolase activity"/>
    <property type="evidence" value="ECO:0007669"/>
    <property type="project" value="TreeGrafter"/>
</dbReference>
<sequence>MKIFIFLLSFFIISASYAEEVFFKYRMHNLSGHYLDSTDGSAAKAILIFVHGDGPMNYDAEGYYRIIWEPLRKKGYAIFSWNKPGIAGSGGNWLNQTMGDRQAEVLAAIDFVQSQYGFSRQKIGLVGFSQAGWVLPALAGKQSKVGFMIGIGFAKNWVEQGAYHTKVRLKLEGKNQNEINLALDLNSKEIAFFTKNPSYLEYKNYIGKDPMTKERYEFVLKNFTADASSDYKNINVPSLFIWGEQDKNVNAIQEFSNLKLNNNDLITTKLIENASHGMLDSYLFDGQNLGFIQWVRLMWLKKDAFSPDFIPTIAVWLEERNQ</sequence>
<dbReference type="InterPro" id="IPR022742">
    <property type="entry name" value="Hydrolase_4"/>
</dbReference>
<dbReference type="EMBL" id="CP016181">
    <property type="protein sequence ID" value="AWX99864.1"/>
    <property type="molecule type" value="Genomic_DNA"/>
</dbReference>
<organism evidence="2 3">
    <name type="scientific">Marinomonas primoryensis</name>
    <dbReference type="NCBI Taxonomy" id="178399"/>
    <lineage>
        <taxon>Bacteria</taxon>
        <taxon>Pseudomonadati</taxon>
        <taxon>Pseudomonadota</taxon>
        <taxon>Gammaproteobacteria</taxon>
        <taxon>Oceanospirillales</taxon>
        <taxon>Oceanospirillaceae</taxon>
        <taxon>Marinomonas</taxon>
    </lineage>
</organism>
<dbReference type="Proteomes" id="UP000249898">
    <property type="component" value="Chromosome"/>
</dbReference>
<reference evidence="2 3" key="1">
    <citation type="submission" date="2016-06" db="EMBL/GenBank/DDBJ databases">
        <title>The sequenced genome of the ice-adhering bacterium Marinomonas primoryensis, from Antarctica.</title>
        <authorList>
            <person name="Graham L."/>
            <person name="Vance T.D.R."/>
            <person name="Davies P.L."/>
        </authorList>
    </citation>
    <scope>NUCLEOTIDE SEQUENCE [LARGE SCALE GENOMIC DNA]</scope>
    <source>
        <strain evidence="2 3">AceL</strain>
    </source>
</reference>
<dbReference type="InterPro" id="IPR053145">
    <property type="entry name" value="AB_hydrolase_Est10"/>
</dbReference>
<dbReference type="RefSeq" id="WP_112137008.1">
    <property type="nucleotide sequence ID" value="NZ_CP016181.1"/>
</dbReference>
<dbReference type="AlphaFoldDB" id="A0A2Z4PQZ7"/>